<proteinExistence type="predicted"/>
<evidence type="ECO:0000313" key="2">
    <source>
        <dbReference type="EMBL" id="KMQ86627.1"/>
    </source>
</evidence>
<dbReference type="InterPro" id="IPR057670">
    <property type="entry name" value="SH3_retrovirus"/>
</dbReference>
<dbReference type="OrthoDB" id="7555373at2759"/>
<accession>A0A0J7K8G5</accession>
<evidence type="ECO:0000259" key="1">
    <source>
        <dbReference type="Pfam" id="PF25597"/>
    </source>
</evidence>
<reference evidence="2 3" key="1">
    <citation type="submission" date="2015-04" db="EMBL/GenBank/DDBJ databases">
        <title>Lasius niger genome sequencing.</title>
        <authorList>
            <person name="Konorov E.A."/>
            <person name="Nikitin M.A."/>
            <person name="Kirill M.V."/>
            <person name="Chang P."/>
        </authorList>
    </citation>
    <scope>NUCLEOTIDE SEQUENCE [LARGE SCALE GENOMIC DNA]</scope>
    <source>
        <tissue evidence="2">Whole</tissue>
    </source>
</reference>
<organism evidence="2 3">
    <name type="scientific">Lasius niger</name>
    <name type="common">Black garden ant</name>
    <dbReference type="NCBI Taxonomy" id="67767"/>
    <lineage>
        <taxon>Eukaryota</taxon>
        <taxon>Metazoa</taxon>
        <taxon>Ecdysozoa</taxon>
        <taxon>Arthropoda</taxon>
        <taxon>Hexapoda</taxon>
        <taxon>Insecta</taxon>
        <taxon>Pterygota</taxon>
        <taxon>Neoptera</taxon>
        <taxon>Endopterygota</taxon>
        <taxon>Hymenoptera</taxon>
        <taxon>Apocrita</taxon>
        <taxon>Aculeata</taxon>
        <taxon>Formicoidea</taxon>
        <taxon>Formicidae</taxon>
        <taxon>Formicinae</taxon>
        <taxon>Lasius</taxon>
        <taxon>Lasius</taxon>
    </lineage>
</organism>
<evidence type="ECO:0000313" key="3">
    <source>
        <dbReference type="Proteomes" id="UP000036403"/>
    </source>
</evidence>
<dbReference type="InterPro" id="IPR039537">
    <property type="entry name" value="Retrotran_Ty1/copia-like"/>
</dbReference>
<comment type="caution">
    <text evidence="2">The sequence shown here is derived from an EMBL/GenBank/DDBJ whole genome shotgun (WGS) entry which is preliminary data.</text>
</comment>
<dbReference type="GO" id="GO:0016301">
    <property type="term" value="F:kinase activity"/>
    <property type="evidence" value="ECO:0007669"/>
    <property type="project" value="UniProtKB-KW"/>
</dbReference>
<dbReference type="Proteomes" id="UP000036403">
    <property type="component" value="Unassembled WGS sequence"/>
</dbReference>
<keyword evidence="2" id="KW-0675">Receptor</keyword>
<keyword evidence="2" id="KW-0808">Transferase</keyword>
<gene>
    <name evidence="2" type="ORF">RF55_14339</name>
</gene>
<keyword evidence="2" id="KW-0418">Kinase</keyword>
<dbReference type="PANTHER" id="PTHR42648:SF18">
    <property type="entry name" value="RETROTRANSPOSON, UNCLASSIFIED-LIKE PROTEIN"/>
    <property type="match status" value="1"/>
</dbReference>
<protein>
    <submittedName>
        <fullName evidence="2">Lectin receptor kinase</fullName>
    </submittedName>
</protein>
<dbReference type="PANTHER" id="PTHR42648">
    <property type="entry name" value="TRANSPOSASE, PUTATIVE-RELATED"/>
    <property type="match status" value="1"/>
</dbReference>
<dbReference type="Pfam" id="PF25597">
    <property type="entry name" value="SH3_retrovirus"/>
    <property type="match status" value="1"/>
</dbReference>
<dbReference type="EMBL" id="LBMM01011789">
    <property type="protein sequence ID" value="KMQ86627.1"/>
    <property type="molecule type" value="Genomic_DNA"/>
</dbReference>
<name>A0A0J7K8G5_LASNI</name>
<dbReference type="AlphaFoldDB" id="A0A0J7K8G5"/>
<dbReference type="PaxDb" id="67767-A0A0J7K8G5"/>
<feature type="domain" description="Retroviral polymerase SH3-like" evidence="1">
    <location>
        <begin position="56"/>
        <end position="88"/>
    </location>
</feature>
<keyword evidence="3" id="KW-1185">Reference proteome</keyword>
<sequence length="88" mass="10211">MLIAKNLPGFLWAEAVKTAAYVLNRTIAKQLDGMTAYKKWFKHKPMIKHMRVFGSDAYKNVPKEKRKKMDPKSEKMILVGYEGESTNY</sequence>
<dbReference type="STRING" id="67767.A0A0J7K8G5"/>